<proteinExistence type="predicted"/>
<feature type="transmembrane region" description="Helical" evidence="2">
    <location>
        <begin position="3000"/>
        <end position="3019"/>
    </location>
</feature>
<keyword evidence="4" id="KW-1185">Reference proteome</keyword>
<dbReference type="Gene3D" id="2.160.20.10">
    <property type="entry name" value="Single-stranded right-handed beta-helix, Pectin lyase-like"/>
    <property type="match status" value="1"/>
</dbReference>
<dbReference type="Gene3D" id="2.60.120.260">
    <property type="entry name" value="Galactose-binding domain-like"/>
    <property type="match status" value="1"/>
</dbReference>
<dbReference type="EMBL" id="CP040846">
    <property type="protein sequence ID" value="QDA31729.1"/>
    <property type="molecule type" value="Genomic_DNA"/>
</dbReference>
<dbReference type="InterPro" id="IPR013783">
    <property type="entry name" value="Ig-like_fold"/>
</dbReference>
<keyword evidence="2" id="KW-0812">Transmembrane</keyword>
<dbReference type="InterPro" id="IPR006626">
    <property type="entry name" value="PbH1"/>
</dbReference>
<name>A0A4Y5SNF0_9EURY</name>
<dbReference type="RefSeq" id="WP_139681063.1">
    <property type="nucleotide sequence ID" value="NZ_CP040846.1"/>
</dbReference>
<evidence type="ECO:0000256" key="2">
    <source>
        <dbReference type="SAM" id="Phobius"/>
    </source>
</evidence>
<dbReference type="InterPro" id="IPR026453">
    <property type="entry name" value="PGF_pre_PGF"/>
</dbReference>
<dbReference type="Gene3D" id="2.160.20.20">
    <property type="match status" value="1"/>
</dbReference>
<feature type="compositionally biased region" description="Low complexity" evidence="1">
    <location>
        <begin position="2970"/>
        <end position="2987"/>
    </location>
</feature>
<organism evidence="3 4">
    <name type="scientific">Thermococcus indicus</name>
    <dbReference type="NCBI Taxonomy" id="2586643"/>
    <lineage>
        <taxon>Archaea</taxon>
        <taxon>Methanobacteriati</taxon>
        <taxon>Methanobacteriota</taxon>
        <taxon>Thermococci</taxon>
        <taxon>Thermococcales</taxon>
        <taxon>Thermococcaceae</taxon>
        <taxon>Thermococcus</taxon>
    </lineage>
</organism>
<evidence type="ECO:0000313" key="4">
    <source>
        <dbReference type="Proteomes" id="UP000306007"/>
    </source>
</evidence>
<feature type="region of interest" description="Disordered" evidence="1">
    <location>
        <begin position="2967"/>
        <end position="2996"/>
    </location>
</feature>
<sequence>MCLIVREPLSLLAFSPESQEIAILANETATFEISLNQIANVTWSVNGSPTLSEETSISMYSNSSLIPGNWNVSVRAENKNGNVTLWWLMRVREADRAPPALMFTEPTPENGSLINTSRVTFNLTANEELSKAILELDGVPYTMQGSGRNWWVTLELPDGLHTFRATGEDVHGNTNSTTEASFEIDTAPPEISVEAPEVVERGEETRATVVITDSHPDFYRIILNGEVIAEGQYSSGEGIQLEPNTSSSGNLTYTVEARDGAGNGASLGFTIRVVDTTPPEVWFIPPTPENGSILGRSRLTFNLTANENLSAAVLEIDGSNHTMEGSGTAWVLTLQVPDGEHVFRAYGTDESGNVGHSETRVIETDTTPPIVHDQFVNLTLEWERDGIYSTHAERGVRAGLLINVTEPHPGHYDVYFNPDANDPNNGWVMLYSGNYTDGVPFFVPFNTSEPAYVMYYITIYDALEHGAYGKYFFLRVRDTTPPAKIEVLVVTTFVGGAEVAWINPSDDDFNHTELWLDGSLIGNFSAAPGLWDGTTLTLTPGETYNISVVPVDRYGNRGDATWKVVTIPYPSLNAGYVPPTPPDGTELPPDTDEIKIRIESEDSFASCALSWDGQYYNLQVKTAWRNYVDDRGHIHTKLIYYCEKTFSGHLNGEHSFFAVVGDGYGHFRSLPTRHLTVLWPCFENCRLELNSVEMNYMTLRIPINFTLDTNAMPSGYSYSLSNLGLEETFEPNVTSRWVGERLLVTGSYVLDLREILPNLGKKDPESLERILSGEEPLELQITARGPCGNEVSGGAAFTVCRGNERPSLKVKLDGEYRPGESVVPVVEATDPNGNLEGVYISINGAEYMEYTAGMDISSYLVPYSTNVVRIKAVDLCGASTVVTVKVRITGPPVNGSWVVDGPQNCVNKEYTVNGSLLITSSGSLEMRNCRIHVLGRKVEVNGTLRVLEGSLIEGGRLEGYGGSVSIEDSALKSTGGGTLADGTFTAIDSFLAGEFSFDMTPIEIEESTVEGGVSGNWEVTVRNAMFTSGSGLTLVNPSSVTVENVSFIDCDYGLRLLDGLPLEMTFRNIKIDSPRGAGIKVDVFPAFGEVEFVNVTIEGGGVELSGVTVRFENSRISSEGSAFTLDMAGKALTLVNSSVSGDEAFRASHLQTLELRNTNVTGSISGEIANLEIDVEKGAEAFMKSGEARNADLLVEGIMTLRSYTLDGGLALVLGNGTFKMEDLDGVPATSDLDEDASVLRNIRVEFPEEGHLSLLNSRLENVTLVSNSKWVFIRGSVVNGYLSLSSNEDSMEQEISTENPIMQESSWYYSKSTPSADWYRSTSTDGMSEGNGPFVTDWSYDPLGWSGVYSEIREFSELYLKRTINVEEMPLRALFYYSAVGRVEVYVNGRKVVSEEDYTPDYRVNFWTGLHGVPHTNVVDIAAYLVPGRNLIAVKVTLPDEYPYTSIGAFKATLQTESGVAGITDSIIRGEVKGYGTRAIFARDDVNADIEFGYLSWVSISDSKVHGGIKVLGRLSVENSELEGNGSGNGIDTGRDWSHVSVRDSTIRNFERGIKAIGELTVNGSEISGNRIGISTRGSVVHIESSYITDNDIGIELSNVTGEIRNNVIYSNGIGIHQWMGSDDEYGYDRGNHLTIWHNTIVSNDLGARFDGKPYSIGGVGFYYNLVQNNELGLYINDTTGLGIRNDSLINEKDVYITSETRLTPSLMGIDWGGHLPVRVLNYSAGVMYTESGDVEENYDVLDMSWRALVAREGTTEEDWGSNLLSAFLDIEPMEGNTVQGVITLRGRASSRNGLSRVEYWVVHDGNVTTVLNATVNGSLYDDYVVLDTAGMNLTGKGLLAFRATDSRGRTLSCLRGVYFDNGRLVITNVTVRNATNIYTLYRVIYETLEDGTEYPAEWLPYTDRFANITVGLENIGSLNGTARIEIDLPEFIESHTGKVDQWIALPPNTSGVFYAAIPIVDYDWTTLTWTATPDELPQYDRFQATVRLYDLDNNLLDEREITVGFTLGPVFEITSYNMYAYSRAYCESYPDYCHQEPPYDGDGDDVVEAAESHHFDFGYKNVGDVKAIVKIIDVDDNILEKSRETGRMMSKSAYLFPGSSALKDAGSSGTNLFGEVGIDETRLAMDLYMDWWTDLPPVFIPPVNYSGPYITNALFYYGIGDNNDTVYYSPSLNYKKRSVRALNKTFVPQTVFLNPLEIKVVAVKDGKTYLTLRNTHDEVYYDYYAYGYFGAMEGWKWYNLLPPGFTMRAVAEDSLEPNKVIPHYRVIVGTKPSLIGNEFKVIATAIEGILGILGVDVPVELIAVTSGKVLLKMVNLADTVDFQSESETFSDLAKGSQKNETDEALVSSNETVIAVVDTDTFARLEENYGMDRSYYQKVKHLDELDFDEQMDVLAKFGKAVVMDDDMQTLFLDTLFEVLFSFDQLETYKTTYDVIKASYQVGAGVAHGNAGESAGGAASLFAMGSKKAAKTLAKELVLSELKKSKSFRSLKPADQKKMLKKTKKGVASLVATTLEISEFVATVVLAPQGGSKVIYVLDPPGNYTVRAEESEGMLVFGGSGGEGLGRGNVSLTFGERDVYRASYVALTQSLPLGRLFNGTLEEMAVRLDGRRNGNMTGNLTMVIKPAPEKAKYVIAAFRDEEVAKGFAGSYLSGISSLSVSMEGNLILLRAKGTVNAQPEDEEIHLNVTVNRDTLRASIVRIGYYRNVEIRSSFGVPLNETTVEVRGENVTVGSGQESVVISRTEERPNITISSEKVIEGEKLFIHTSTPCSLSWRLGNVSGSGNFVATAGVEPGNYSLLVECTYGGGKAEERFPVRVVSRPLVRNATDGALVSLKEGLQGFFEFGTDLYFLSFKALSDLGGVLGVYQRSGSVEAPEGYRYVTYALFNVTHPANWSVENVTIKFRVSKEWLRENNVSREEVLLIHRENGWVEYRPNLEREDRRYVYYRAKVPSLSLFAVAGKVKVETQEEPTQTETETPTQSGSQESPSQTTPAPERGNAPYYLLAALAILALVGIYLYRRG</sequence>
<accession>A0A4Y5SNF0</accession>
<keyword evidence="2" id="KW-0472">Membrane</keyword>
<dbReference type="OrthoDB" id="137612at2157"/>
<dbReference type="InterPro" id="IPR011050">
    <property type="entry name" value="Pectin_lyase_fold/virulence"/>
</dbReference>
<dbReference type="Proteomes" id="UP000306007">
    <property type="component" value="Chromosome"/>
</dbReference>
<dbReference type="KEGG" id="tic:FH039_09140"/>
<gene>
    <name evidence="3" type="ORF">FH039_09140</name>
</gene>
<dbReference type="InterPro" id="IPR012332">
    <property type="entry name" value="Autotransporter_pectin_lyase_C"/>
</dbReference>
<dbReference type="SUPFAM" id="SSF51126">
    <property type="entry name" value="Pectin lyase-like"/>
    <property type="match status" value="2"/>
</dbReference>
<dbReference type="GeneID" id="40475346"/>
<dbReference type="SMART" id="SM00710">
    <property type="entry name" value="PbH1"/>
    <property type="match status" value="8"/>
</dbReference>
<reference evidence="3 4" key="1">
    <citation type="submission" date="2019-06" db="EMBL/GenBank/DDBJ databases">
        <title>Thermococcus indicus sp. nov., a Fe(III)-reducing hyperthermophilic archaeon isolated from the Onnuri vent field of the Central Indian Ocean ridge.</title>
        <authorList>
            <person name="Lim J.K."/>
            <person name="Kim Y.J."/>
            <person name="Kwon K.K."/>
        </authorList>
    </citation>
    <scope>NUCLEOTIDE SEQUENCE [LARGE SCALE GENOMIC DNA]</scope>
    <source>
        <strain evidence="3 4">IOH1</strain>
    </source>
</reference>
<evidence type="ECO:0000313" key="3">
    <source>
        <dbReference type="EMBL" id="QDA31729.1"/>
    </source>
</evidence>
<dbReference type="Gene3D" id="2.60.40.10">
    <property type="entry name" value="Immunoglobulins"/>
    <property type="match status" value="2"/>
</dbReference>
<evidence type="ECO:0000256" key="1">
    <source>
        <dbReference type="SAM" id="MobiDB-lite"/>
    </source>
</evidence>
<keyword evidence="2" id="KW-1133">Transmembrane helix</keyword>
<dbReference type="InterPro" id="IPR012334">
    <property type="entry name" value="Pectin_lyas_fold"/>
</dbReference>
<protein>
    <submittedName>
        <fullName evidence="3">PGF-pre-PGF domain-containing protein</fullName>
    </submittedName>
</protein>
<dbReference type="NCBIfam" id="TIGR04213">
    <property type="entry name" value="PGF_pre_PGF"/>
    <property type="match status" value="1"/>
</dbReference>